<keyword evidence="9 10" id="KW-0342">GTP-binding</keyword>
<dbReference type="GO" id="GO:0005829">
    <property type="term" value="C:cytosol"/>
    <property type="evidence" value="ECO:0007669"/>
    <property type="project" value="TreeGrafter"/>
</dbReference>
<dbReference type="Pfam" id="PF01926">
    <property type="entry name" value="MMR_HSR1"/>
    <property type="match status" value="1"/>
</dbReference>
<dbReference type="Proteomes" id="UP000199459">
    <property type="component" value="Unassembled WGS sequence"/>
</dbReference>
<dbReference type="CDD" id="cd04164">
    <property type="entry name" value="trmE"/>
    <property type="match status" value="1"/>
</dbReference>
<dbReference type="InterPro" id="IPR004520">
    <property type="entry name" value="GTPase_MnmE"/>
</dbReference>
<keyword evidence="7 10" id="KW-0460">Magnesium</keyword>
<comment type="caution">
    <text evidence="10">Lacks conserved residue(s) required for the propagation of feature annotation.</text>
</comment>
<dbReference type="GO" id="GO:0003924">
    <property type="term" value="F:GTPase activity"/>
    <property type="evidence" value="ECO:0007669"/>
    <property type="project" value="UniProtKB-UniRule"/>
</dbReference>
<keyword evidence="4 10" id="KW-0479">Metal-binding</keyword>
<evidence type="ECO:0000256" key="11">
    <source>
        <dbReference type="RuleBase" id="RU003313"/>
    </source>
</evidence>
<feature type="binding site" evidence="10">
    <location>
        <position position="233"/>
    </location>
    <ligand>
        <name>Mg(2+)</name>
        <dbReference type="ChEBI" id="CHEBI:18420"/>
    </ligand>
</feature>
<feature type="binding site" evidence="10">
    <location>
        <position position="229"/>
    </location>
    <ligand>
        <name>K(+)</name>
        <dbReference type="ChEBI" id="CHEBI:29103"/>
    </ligand>
</feature>
<evidence type="ECO:0000313" key="14">
    <source>
        <dbReference type="Proteomes" id="UP000199459"/>
    </source>
</evidence>
<dbReference type="STRING" id="917.SAMN05216326_11086"/>
<dbReference type="InterPro" id="IPR031168">
    <property type="entry name" value="G_TrmE"/>
</dbReference>
<dbReference type="InterPro" id="IPR005225">
    <property type="entry name" value="Small_GTP-bd"/>
</dbReference>
<evidence type="ECO:0000256" key="6">
    <source>
        <dbReference type="ARBA" id="ARBA00022801"/>
    </source>
</evidence>
<keyword evidence="8 10" id="KW-0630">Potassium</keyword>
<dbReference type="NCBIfam" id="TIGR00231">
    <property type="entry name" value="small_GTP"/>
    <property type="match status" value="1"/>
</dbReference>
<dbReference type="PANTHER" id="PTHR42714">
    <property type="entry name" value="TRNA MODIFICATION GTPASE GTPBP3"/>
    <property type="match status" value="1"/>
</dbReference>
<dbReference type="Gene3D" id="3.30.1360.120">
    <property type="entry name" value="Probable tRNA modification gtpase trme, domain 1"/>
    <property type="match status" value="1"/>
</dbReference>
<dbReference type="OrthoDB" id="9805918at2"/>
<dbReference type="HAMAP" id="MF_00379">
    <property type="entry name" value="GTPase_MnmE"/>
    <property type="match status" value="1"/>
</dbReference>
<dbReference type="GO" id="GO:0030488">
    <property type="term" value="P:tRNA methylation"/>
    <property type="evidence" value="ECO:0007669"/>
    <property type="project" value="TreeGrafter"/>
</dbReference>
<dbReference type="NCBIfam" id="NF003661">
    <property type="entry name" value="PRK05291.1-3"/>
    <property type="match status" value="1"/>
</dbReference>
<dbReference type="GO" id="GO:0005525">
    <property type="term" value="F:GTP binding"/>
    <property type="evidence" value="ECO:0007669"/>
    <property type="project" value="UniProtKB-UniRule"/>
</dbReference>
<evidence type="ECO:0000256" key="5">
    <source>
        <dbReference type="ARBA" id="ARBA00022741"/>
    </source>
</evidence>
<feature type="binding site" evidence="10">
    <location>
        <position position="253"/>
    </location>
    <ligand>
        <name>K(+)</name>
        <dbReference type="ChEBI" id="CHEBI:29103"/>
    </ligand>
</feature>
<feature type="binding site" evidence="10">
    <location>
        <position position="27"/>
    </location>
    <ligand>
        <name>(6S)-5-formyl-5,6,7,8-tetrahydrofolate</name>
        <dbReference type="ChEBI" id="CHEBI:57457"/>
    </ligand>
</feature>
<dbReference type="SUPFAM" id="SSF116878">
    <property type="entry name" value="TrmE connector domain"/>
    <property type="match status" value="1"/>
</dbReference>
<feature type="binding site" evidence="10">
    <location>
        <position position="123"/>
    </location>
    <ligand>
        <name>(6S)-5-formyl-5,6,7,8-tetrahydrofolate</name>
        <dbReference type="ChEBI" id="CHEBI:57457"/>
    </ligand>
</feature>
<dbReference type="CDD" id="cd14858">
    <property type="entry name" value="TrmE_N"/>
    <property type="match status" value="1"/>
</dbReference>
<evidence type="ECO:0000256" key="9">
    <source>
        <dbReference type="ARBA" id="ARBA00023134"/>
    </source>
</evidence>
<feature type="binding site" evidence="10">
    <location>
        <position position="455"/>
    </location>
    <ligand>
        <name>(6S)-5-formyl-5,6,7,8-tetrahydrofolate</name>
        <dbReference type="ChEBI" id="CHEBI:57457"/>
    </ligand>
</feature>
<feature type="binding site" evidence="10">
    <location>
        <position position="250"/>
    </location>
    <ligand>
        <name>K(+)</name>
        <dbReference type="ChEBI" id="CHEBI:29103"/>
    </ligand>
</feature>
<evidence type="ECO:0000313" key="13">
    <source>
        <dbReference type="EMBL" id="SEM95355.1"/>
    </source>
</evidence>
<feature type="binding site" evidence="10">
    <location>
        <position position="248"/>
    </location>
    <ligand>
        <name>K(+)</name>
        <dbReference type="ChEBI" id="CHEBI:29103"/>
    </ligand>
</feature>
<dbReference type="EMBL" id="FOCP01000005">
    <property type="protein sequence ID" value="SEM95355.1"/>
    <property type="molecule type" value="Genomic_DNA"/>
</dbReference>
<evidence type="ECO:0000256" key="10">
    <source>
        <dbReference type="HAMAP-Rule" id="MF_00379"/>
    </source>
</evidence>
<dbReference type="PROSITE" id="PS51709">
    <property type="entry name" value="G_TRME"/>
    <property type="match status" value="1"/>
</dbReference>
<dbReference type="InterPro" id="IPR027266">
    <property type="entry name" value="TrmE/GcvT-like"/>
</dbReference>
<dbReference type="InterPro" id="IPR006073">
    <property type="entry name" value="GTP-bd"/>
</dbReference>
<dbReference type="Gene3D" id="3.40.50.300">
    <property type="entry name" value="P-loop containing nucleotide triphosphate hydrolases"/>
    <property type="match status" value="1"/>
</dbReference>
<dbReference type="GO" id="GO:0046872">
    <property type="term" value="F:metal ion binding"/>
    <property type="evidence" value="ECO:0007669"/>
    <property type="project" value="UniProtKB-KW"/>
</dbReference>
<name>A0A1H8CJZ1_9PROT</name>
<accession>A0A1H8CJZ1</accession>
<dbReference type="GO" id="GO:0002098">
    <property type="term" value="P:tRNA wobble uridine modification"/>
    <property type="evidence" value="ECO:0007669"/>
    <property type="project" value="TreeGrafter"/>
</dbReference>
<keyword evidence="6 10" id="KW-0378">Hydrolase</keyword>
<dbReference type="PANTHER" id="PTHR42714:SF2">
    <property type="entry name" value="TRNA MODIFICATION GTPASE GTPBP3, MITOCHONDRIAL"/>
    <property type="match status" value="1"/>
</dbReference>
<dbReference type="Pfam" id="PF12631">
    <property type="entry name" value="MnmE_helical"/>
    <property type="match status" value="1"/>
</dbReference>
<comment type="function">
    <text evidence="10">Exhibits a very high intrinsic GTPase hydrolysis rate. Involved in the addition of a carboxymethylaminomethyl (cmnm) group at the wobble position (U34) of certain tRNAs, forming tRNA-cmnm(5)s(2)U34.</text>
</comment>
<proteinExistence type="inferred from homology"/>
<dbReference type="RefSeq" id="WP_090628684.1">
    <property type="nucleotide sequence ID" value="NZ_FOCP01000005.1"/>
</dbReference>
<feature type="binding site" evidence="10">
    <location>
        <begin position="248"/>
        <end position="254"/>
    </location>
    <ligand>
        <name>GTP</name>
        <dbReference type="ChEBI" id="CHEBI:37565"/>
    </ligand>
</feature>
<evidence type="ECO:0000256" key="7">
    <source>
        <dbReference type="ARBA" id="ARBA00022842"/>
    </source>
</evidence>
<protein>
    <recommendedName>
        <fullName evidence="10">tRNA modification GTPase MnmE</fullName>
        <ecNumber evidence="10">3.6.-.-</ecNumber>
    </recommendedName>
</protein>
<evidence type="ECO:0000256" key="3">
    <source>
        <dbReference type="ARBA" id="ARBA00022694"/>
    </source>
</evidence>
<dbReference type="InterPro" id="IPR027417">
    <property type="entry name" value="P-loop_NTPase"/>
</dbReference>
<dbReference type="EC" id="3.6.-.-" evidence="10"/>
<feature type="binding site" evidence="10">
    <location>
        <begin position="273"/>
        <end position="276"/>
    </location>
    <ligand>
        <name>GTP</name>
        <dbReference type="ChEBI" id="CHEBI:37565"/>
    </ligand>
</feature>
<feature type="binding site" evidence="10">
    <location>
        <begin position="229"/>
        <end position="234"/>
    </location>
    <ligand>
        <name>GTP</name>
        <dbReference type="ChEBI" id="CHEBI:37565"/>
    </ligand>
</feature>
<reference evidence="13 14" key="1">
    <citation type="submission" date="2016-10" db="EMBL/GenBank/DDBJ databases">
        <authorList>
            <person name="de Groot N.N."/>
        </authorList>
    </citation>
    <scope>NUCLEOTIDE SEQUENCE [LARGE SCALE GENOMIC DNA]</scope>
    <source>
        <strain evidence="13 14">Nm22</strain>
    </source>
</reference>
<feature type="domain" description="TrmE-type G" evidence="12">
    <location>
        <begin position="219"/>
        <end position="376"/>
    </location>
</feature>
<dbReference type="InterPro" id="IPR018948">
    <property type="entry name" value="GTP-bd_TrmE_N"/>
</dbReference>
<dbReference type="InterPro" id="IPR025867">
    <property type="entry name" value="MnmE_helical"/>
</dbReference>
<evidence type="ECO:0000256" key="2">
    <source>
        <dbReference type="ARBA" id="ARBA00022490"/>
    </source>
</evidence>
<comment type="subunit">
    <text evidence="10">Homodimer. Heterotetramer of two MnmE and two MnmG subunits.</text>
</comment>
<dbReference type="PRINTS" id="PR00449">
    <property type="entry name" value="RASTRNSFRMNG"/>
</dbReference>
<dbReference type="NCBIfam" id="TIGR00450">
    <property type="entry name" value="mnmE_trmE_thdF"/>
    <property type="match status" value="1"/>
</dbReference>
<dbReference type="AlphaFoldDB" id="A0A1H8CJZ1"/>
<keyword evidence="5 10" id="KW-0547">Nucleotide-binding</keyword>
<comment type="subcellular location">
    <subcellularLocation>
        <location evidence="10">Cytoplasm</location>
    </subcellularLocation>
</comment>
<dbReference type="InterPro" id="IPR027368">
    <property type="entry name" value="MnmE_dom2"/>
</dbReference>
<feature type="binding site" evidence="10">
    <location>
        <position position="254"/>
    </location>
    <ligand>
        <name>Mg(2+)</name>
        <dbReference type="ChEBI" id="CHEBI:18420"/>
    </ligand>
</feature>
<evidence type="ECO:0000256" key="4">
    <source>
        <dbReference type="ARBA" id="ARBA00022723"/>
    </source>
</evidence>
<dbReference type="SUPFAM" id="SSF52540">
    <property type="entry name" value="P-loop containing nucleoside triphosphate hydrolases"/>
    <property type="match status" value="1"/>
</dbReference>
<keyword evidence="3 10" id="KW-0819">tRNA processing</keyword>
<comment type="similarity">
    <text evidence="1 10 11">Belongs to the TRAFAC class TrmE-Era-EngA-EngB-Septin-like GTPase superfamily. TrmE GTPase family.</text>
</comment>
<organism evidence="13 14">
    <name type="scientific">Nitrosomonas marina</name>
    <dbReference type="NCBI Taxonomy" id="917"/>
    <lineage>
        <taxon>Bacteria</taxon>
        <taxon>Pseudomonadati</taxon>
        <taxon>Pseudomonadota</taxon>
        <taxon>Betaproteobacteria</taxon>
        <taxon>Nitrosomonadales</taxon>
        <taxon>Nitrosomonadaceae</taxon>
        <taxon>Nitrosomonas</taxon>
    </lineage>
</organism>
<keyword evidence="2 10" id="KW-0963">Cytoplasm</keyword>
<dbReference type="Gene3D" id="1.20.120.430">
    <property type="entry name" value="tRNA modification GTPase MnmE domain 2"/>
    <property type="match status" value="1"/>
</dbReference>
<dbReference type="FunFam" id="3.40.50.300:FF:001376">
    <property type="entry name" value="tRNA modification GTPase MnmE"/>
    <property type="match status" value="1"/>
</dbReference>
<sequence>MPVQPDQPDIIAAIATPPGKGGVGIVRISGKNLAGIANAILGGLPKPRYAHFSRFSDMHGEILDEGLALYFPAPNSYTGEDVLELQGHGGPAIMNLLLNECLNCGARMARPGEFTLRAYLNQKLDLVQAESVADIIDASTSQAARCAARSLQGRFSETIDKLVQSLINLRMLIEATLDFPEEEIEDLHNEAVNKQLAELKTQLNDILVSAHQGNLLQEGIKAVLVGEPNVGKSSLLNQLAEDDVAIVTEIPGTTRDSIQKTVTLSGVPVHIIDTAGLRETSDIVEQKGIERTQAAIRNADILIRLTDISRDETDVNSKAMQVFSDDKPHINVFNKIDLIDLSARTQSHENTVNVFLSAKTGAGIDLLREQILHAAGWQTGQAGEGLFMARQRHLEALKRTQVHLNKASEHGEQESEWVLLAEELRIAQDALSSITGRFTADDLLGEIFSRFCIGK</sequence>
<dbReference type="Pfam" id="PF10396">
    <property type="entry name" value="TrmE_N"/>
    <property type="match status" value="1"/>
</dbReference>
<comment type="cofactor">
    <cofactor evidence="10">
        <name>K(+)</name>
        <dbReference type="ChEBI" id="CHEBI:29103"/>
    </cofactor>
    <text evidence="10">Binds 1 potassium ion per subunit.</text>
</comment>
<feature type="binding site" evidence="10">
    <location>
        <position position="84"/>
    </location>
    <ligand>
        <name>(6S)-5-formyl-5,6,7,8-tetrahydrofolate</name>
        <dbReference type="ChEBI" id="CHEBI:57457"/>
    </ligand>
</feature>
<evidence type="ECO:0000259" key="12">
    <source>
        <dbReference type="PROSITE" id="PS51709"/>
    </source>
</evidence>
<evidence type="ECO:0000256" key="1">
    <source>
        <dbReference type="ARBA" id="ARBA00011043"/>
    </source>
</evidence>
<gene>
    <name evidence="10" type="primary">mnmE</name>
    <name evidence="10" type="synonym">trmE</name>
    <name evidence="13" type="ORF">SAMN05216325_1054</name>
</gene>
<evidence type="ECO:0000256" key="8">
    <source>
        <dbReference type="ARBA" id="ARBA00022958"/>
    </source>
</evidence>